<evidence type="ECO:0000313" key="3">
    <source>
        <dbReference type="Proteomes" id="UP000320643"/>
    </source>
</evidence>
<evidence type="ECO:0000313" key="2">
    <source>
        <dbReference type="EMBL" id="TRW25723.1"/>
    </source>
</evidence>
<dbReference type="OrthoDB" id="187854at2"/>
<feature type="chain" id="PRO_5021725907" evidence="1">
    <location>
        <begin position="23"/>
        <end position="285"/>
    </location>
</feature>
<accession>A0A552V5G8</accession>
<dbReference type="AlphaFoldDB" id="A0A552V5G8"/>
<name>A0A552V5G8_9FLAO</name>
<dbReference type="EMBL" id="VJVZ01000003">
    <property type="protein sequence ID" value="TRW25723.1"/>
    <property type="molecule type" value="Genomic_DNA"/>
</dbReference>
<reference evidence="2 3" key="1">
    <citation type="submission" date="2019-07" db="EMBL/GenBank/DDBJ databases">
        <title>Flavobacterium sp. nov., isolated from glacier ice.</title>
        <authorList>
            <person name="Liu Q."/>
            <person name="Xin Y.-H."/>
        </authorList>
    </citation>
    <scope>NUCLEOTIDE SEQUENCE [LARGE SCALE GENOMIC DNA]</scope>
    <source>
        <strain evidence="2 3">ZT4R6</strain>
    </source>
</reference>
<proteinExistence type="predicted"/>
<dbReference type="Pfam" id="PF11138">
    <property type="entry name" value="DUF2911"/>
    <property type="match status" value="1"/>
</dbReference>
<dbReference type="Proteomes" id="UP000320643">
    <property type="component" value="Unassembled WGS sequence"/>
</dbReference>
<evidence type="ECO:0000256" key="1">
    <source>
        <dbReference type="SAM" id="SignalP"/>
    </source>
</evidence>
<dbReference type="Gene3D" id="1.25.40.1040">
    <property type="match status" value="1"/>
</dbReference>
<protein>
    <submittedName>
        <fullName evidence="2">DUF2911 domain-containing protein</fullName>
    </submittedName>
</protein>
<sequence length="285" mass="31493">MKNIFFTAALVLGLMVNSSAQIQTPQASPQALIEQTVGLTTVKVDYSRPSSRGRSVYGELVPFGRLWRTGANANTIITFSDDVIIGGKPVKAGHYALYTQPKADSWDVIIYDDTNNWGLPEKWDEKKEVVRTSVKPEFLTRNVETLTIGVNALENDYGFLEIAWEKTMVAVKIEVPTKATALKSIEEAMSGPTAGSYFAAAQYYYQSNADLTKALSWINSAIEKTPKGEETPFYILRQKSLIQAKMGDKKGAVETAKLSLAGAEKANNADYVKMNKDSIQEWSKK</sequence>
<keyword evidence="1" id="KW-0732">Signal</keyword>
<gene>
    <name evidence="2" type="ORF">FMM05_05740</name>
</gene>
<dbReference type="InterPro" id="IPR021314">
    <property type="entry name" value="DUF2911"/>
</dbReference>
<comment type="caution">
    <text evidence="2">The sequence shown here is derived from an EMBL/GenBank/DDBJ whole genome shotgun (WGS) entry which is preliminary data.</text>
</comment>
<keyword evidence="3" id="KW-1185">Reference proteome</keyword>
<dbReference type="RefSeq" id="WP_143372388.1">
    <property type="nucleotide sequence ID" value="NZ_VJVZ01000003.1"/>
</dbReference>
<feature type="signal peptide" evidence="1">
    <location>
        <begin position="1"/>
        <end position="22"/>
    </location>
</feature>
<organism evidence="2 3">
    <name type="scientific">Flavobacterium zepuense</name>
    <dbReference type="NCBI Taxonomy" id="2593302"/>
    <lineage>
        <taxon>Bacteria</taxon>
        <taxon>Pseudomonadati</taxon>
        <taxon>Bacteroidota</taxon>
        <taxon>Flavobacteriia</taxon>
        <taxon>Flavobacteriales</taxon>
        <taxon>Flavobacteriaceae</taxon>
        <taxon>Flavobacterium</taxon>
    </lineage>
</organism>